<keyword evidence="3" id="KW-1185">Reference proteome</keyword>
<dbReference type="InterPro" id="IPR000477">
    <property type="entry name" value="RT_dom"/>
</dbReference>
<proteinExistence type="predicted"/>
<dbReference type="InterPro" id="IPR043502">
    <property type="entry name" value="DNA/RNA_pol_sf"/>
</dbReference>
<dbReference type="Pfam" id="PF00078">
    <property type="entry name" value="RVT_1"/>
    <property type="match status" value="1"/>
</dbReference>
<evidence type="ECO:0000313" key="3">
    <source>
        <dbReference type="Proteomes" id="UP001209878"/>
    </source>
</evidence>
<dbReference type="SUPFAM" id="SSF56672">
    <property type="entry name" value="DNA/RNA polymerases"/>
    <property type="match status" value="1"/>
</dbReference>
<dbReference type="PROSITE" id="PS50878">
    <property type="entry name" value="RT_POL"/>
    <property type="match status" value="1"/>
</dbReference>
<protein>
    <recommendedName>
        <fullName evidence="1">Reverse transcriptase domain-containing protein</fullName>
    </recommendedName>
</protein>
<evidence type="ECO:0000313" key="2">
    <source>
        <dbReference type="EMBL" id="KAK2167243.1"/>
    </source>
</evidence>
<sequence>MSFLSKLLERVVADRLIAHMRENDLYMPLQSAYRQNCSTETALPHVHDSVIRSIDERKGVILLLIDLSAAFDTIDHAILLNTLSNTIGVKDRCLSWFAAYLQHRQYTVLIAGEQSKPHKLTCGIPQGSVLGPLLFTIYMTPLASILKLHGMTYHLYADDTQLFQEFCLTDNTSPEIAIRKMERCVISIRQWMKTNMLKLNDDKTEILIIRSKSAHQHHLPESVRIGNTNVTHNTHARNLGVTFDCNMSLERHVTNISRTAYYHLHSIGRIRRYLDQGHTKQLVYALVILRIDCCNSLLNGLSLAVVEKLQRVKNACALVILIRSKRDHVTPMLLELHWLPVKGILLSVRGSQY</sequence>
<dbReference type="Proteomes" id="UP001209878">
    <property type="component" value="Unassembled WGS sequence"/>
</dbReference>
<evidence type="ECO:0000259" key="1">
    <source>
        <dbReference type="PROSITE" id="PS50878"/>
    </source>
</evidence>
<feature type="domain" description="Reverse transcriptase" evidence="1">
    <location>
        <begin position="1"/>
        <end position="243"/>
    </location>
</feature>
<comment type="caution">
    <text evidence="2">The sequence shown here is derived from an EMBL/GenBank/DDBJ whole genome shotgun (WGS) entry which is preliminary data.</text>
</comment>
<dbReference type="AlphaFoldDB" id="A0AAD9NG07"/>
<reference evidence="2" key="1">
    <citation type="journal article" date="2023" name="Mol. Biol. Evol.">
        <title>Third-Generation Sequencing Reveals the Adaptive Role of the Epigenome in Three Deep-Sea Polychaetes.</title>
        <authorList>
            <person name="Perez M."/>
            <person name="Aroh O."/>
            <person name="Sun Y."/>
            <person name="Lan Y."/>
            <person name="Juniper S.K."/>
            <person name="Young C.R."/>
            <person name="Angers B."/>
            <person name="Qian P.Y."/>
        </authorList>
    </citation>
    <scope>NUCLEOTIDE SEQUENCE</scope>
    <source>
        <strain evidence="2">R07B-5</strain>
    </source>
</reference>
<accession>A0AAD9NG07</accession>
<organism evidence="2 3">
    <name type="scientific">Ridgeia piscesae</name>
    <name type="common">Tubeworm</name>
    <dbReference type="NCBI Taxonomy" id="27915"/>
    <lineage>
        <taxon>Eukaryota</taxon>
        <taxon>Metazoa</taxon>
        <taxon>Spiralia</taxon>
        <taxon>Lophotrochozoa</taxon>
        <taxon>Annelida</taxon>
        <taxon>Polychaeta</taxon>
        <taxon>Sedentaria</taxon>
        <taxon>Canalipalpata</taxon>
        <taxon>Sabellida</taxon>
        <taxon>Siboglinidae</taxon>
        <taxon>Ridgeia</taxon>
    </lineage>
</organism>
<dbReference type="PANTHER" id="PTHR33332">
    <property type="entry name" value="REVERSE TRANSCRIPTASE DOMAIN-CONTAINING PROTEIN"/>
    <property type="match status" value="1"/>
</dbReference>
<gene>
    <name evidence="2" type="ORF">NP493_1284g00030</name>
</gene>
<name>A0AAD9NG07_RIDPI</name>
<dbReference type="CDD" id="cd01650">
    <property type="entry name" value="RT_nLTR_like"/>
    <property type="match status" value="1"/>
</dbReference>
<dbReference type="EMBL" id="JAODUO010001284">
    <property type="protein sequence ID" value="KAK2167243.1"/>
    <property type="molecule type" value="Genomic_DNA"/>
</dbReference>